<evidence type="ECO:0000256" key="5">
    <source>
        <dbReference type="SAM" id="MobiDB-lite"/>
    </source>
</evidence>
<evidence type="ECO:0000256" key="4">
    <source>
        <dbReference type="ARBA" id="ARBA00023136"/>
    </source>
</evidence>
<feature type="region of interest" description="Disordered" evidence="5">
    <location>
        <begin position="641"/>
        <end position="722"/>
    </location>
</feature>
<dbReference type="SMART" id="SM01417">
    <property type="entry name" value="Solute_trans_a"/>
    <property type="match status" value="1"/>
</dbReference>
<feature type="compositionally biased region" description="Acidic residues" evidence="5">
    <location>
        <begin position="645"/>
        <end position="657"/>
    </location>
</feature>
<evidence type="ECO:0000256" key="1">
    <source>
        <dbReference type="ARBA" id="ARBA00004141"/>
    </source>
</evidence>
<feature type="transmembrane region" description="Helical" evidence="6">
    <location>
        <begin position="228"/>
        <end position="249"/>
    </location>
</feature>
<organism evidence="7">
    <name type="scientific">Attheya septentrionalis</name>
    <dbReference type="NCBI Taxonomy" id="420275"/>
    <lineage>
        <taxon>Eukaryota</taxon>
        <taxon>Sar</taxon>
        <taxon>Stramenopiles</taxon>
        <taxon>Ochrophyta</taxon>
        <taxon>Bacillariophyta</taxon>
        <taxon>Coscinodiscophyceae</taxon>
        <taxon>Chaetocerotophycidae</taxon>
        <taxon>Chaetocerotales</taxon>
        <taxon>Attheyaceae</taxon>
        <taxon>Attheya</taxon>
    </lineage>
</organism>
<dbReference type="AlphaFoldDB" id="A0A7S2UII1"/>
<gene>
    <name evidence="7" type="ORF">ASEP1449_LOCUS12697</name>
</gene>
<feature type="transmembrane region" description="Helical" evidence="6">
    <location>
        <begin position="409"/>
        <end position="427"/>
    </location>
</feature>
<dbReference type="EMBL" id="HBHQ01018919">
    <property type="protein sequence ID" value="CAD9820864.1"/>
    <property type="molecule type" value="Transcribed_RNA"/>
</dbReference>
<feature type="transmembrane region" description="Helical" evidence="6">
    <location>
        <begin position="261"/>
        <end position="279"/>
    </location>
</feature>
<evidence type="ECO:0000256" key="3">
    <source>
        <dbReference type="ARBA" id="ARBA00022989"/>
    </source>
</evidence>
<feature type="transmembrane region" description="Helical" evidence="6">
    <location>
        <begin position="367"/>
        <end position="388"/>
    </location>
</feature>
<evidence type="ECO:0000256" key="6">
    <source>
        <dbReference type="SAM" id="Phobius"/>
    </source>
</evidence>
<dbReference type="InterPro" id="IPR005178">
    <property type="entry name" value="Ostalpha/TMEM184C"/>
</dbReference>
<feature type="region of interest" description="Disordered" evidence="5">
    <location>
        <begin position="1"/>
        <end position="42"/>
    </location>
</feature>
<keyword evidence="4 6" id="KW-0472">Membrane</keyword>
<keyword evidence="3 6" id="KW-1133">Transmembrane helix</keyword>
<evidence type="ECO:0000256" key="2">
    <source>
        <dbReference type="ARBA" id="ARBA00022692"/>
    </source>
</evidence>
<comment type="subcellular location">
    <subcellularLocation>
        <location evidence="1">Membrane</location>
        <topology evidence="1">Multi-pass membrane protein</topology>
    </subcellularLocation>
</comment>
<accession>A0A7S2UII1</accession>
<feature type="transmembrane region" description="Helical" evidence="6">
    <location>
        <begin position="192"/>
        <end position="216"/>
    </location>
</feature>
<feature type="transmembrane region" description="Helical" evidence="6">
    <location>
        <begin position="49"/>
        <end position="70"/>
    </location>
</feature>
<evidence type="ECO:0000313" key="7">
    <source>
        <dbReference type="EMBL" id="CAD9820864.1"/>
    </source>
</evidence>
<dbReference type="Pfam" id="PF03619">
    <property type="entry name" value="Solute_trans_a"/>
    <property type="match status" value="1"/>
</dbReference>
<keyword evidence="2 6" id="KW-0812">Transmembrane</keyword>
<feature type="compositionally biased region" description="Acidic residues" evidence="5">
    <location>
        <begin position="543"/>
        <end position="553"/>
    </location>
</feature>
<feature type="compositionally biased region" description="Basic and acidic residues" evidence="5">
    <location>
        <begin position="21"/>
        <end position="36"/>
    </location>
</feature>
<name>A0A7S2UII1_9STRA</name>
<feature type="compositionally biased region" description="Polar residues" evidence="5">
    <location>
        <begin position="668"/>
        <end position="678"/>
    </location>
</feature>
<feature type="compositionally biased region" description="Basic and acidic residues" evidence="5">
    <location>
        <begin position="508"/>
        <end position="532"/>
    </location>
</feature>
<feature type="region of interest" description="Disordered" evidence="5">
    <location>
        <begin position="508"/>
        <end position="562"/>
    </location>
</feature>
<feature type="transmembrane region" description="Helical" evidence="6">
    <location>
        <begin position="329"/>
        <end position="347"/>
    </location>
</feature>
<dbReference type="PANTHER" id="PTHR23423">
    <property type="entry name" value="ORGANIC SOLUTE TRANSPORTER-RELATED"/>
    <property type="match status" value="1"/>
</dbReference>
<reference evidence="7" key="1">
    <citation type="submission" date="2021-01" db="EMBL/GenBank/DDBJ databases">
        <authorList>
            <person name="Corre E."/>
            <person name="Pelletier E."/>
            <person name="Niang G."/>
            <person name="Scheremetjew M."/>
            <person name="Finn R."/>
            <person name="Kale V."/>
            <person name="Holt S."/>
            <person name="Cochrane G."/>
            <person name="Meng A."/>
            <person name="Brown T."/>
            <person name="Cohen L."/>
        </authorList>
    </citation>
    <scope>NUCLEOTIDE SEQUENCE</scope>
    <source>
        <strain evidence="7">CCMP2084</strain>
    </source>
</reference>
<sequence>MSSSPMGDPDENTPLVGSRASQEEEAHTMIPYEKEASASPRAAKGMTTWTRVSLLGLLALLTGASVYFQMSLLNLQSELRSDEAQIGKLETTVNLQKNVIGRFNTSVTNSDVIERVMSLTKELNSTEKRMNERLDKTQVSINSQLQETLNTLDSTVNSAQSQIEMEVTKVKADVDVYVRTTQDQFSMENSFMIYQLAGTFTLLGGLISMWHMTAHLRRFNQPFVQRKILAILWMCPIYSITSWLSLVFTSAGDYLEILKDFYEAYVIYQFLSFLIAVLGRGNRQKVVEVLARHSEHLSPPARLCGCFCPKKYDSPQHLADAVLMECQMLAMQFVLLRPLTSISMFTLNRLDYFGGGTSKGDYRSPQFWLTIIQNLSVFGAFTGLLKFYHAVMDDLEWCKPWPKFLCIKGVVFMTFWQGLVLSILASTTDVLEGADTNGESDEWAKQAQDFLICLEMLLFSIAHFYVFPTDEWEDGYRPSHEKKTRFGDNIALGDFFADLKLIVSHKSAEKEKESSKHDGVEGKVGKKARSEEVDVETGVSGDEKDDGSEDDEHYLDAHGDKDEENDELDLMGLQATIAQSLDEDAPPEIRAASQRLLSSRVLQDALENQAAQLLIGELSFQEESVLVTDSFEDDDALVHQQDSVDREEEEEEEEDEYAGLGYMGGDANIQSQGSFSCQETTGLLGEGGLEDHNYDLSTPNDDMLRPSIFTNLGNAGTKKKSS</sequence>
<dbReference type="GO" id="GO:0016020">
    <property type="term" value="C:membrane"/>
    <property type="evidence" value="ECO:0007669"/>
    <property type="project" value="UniProtKB-SubCell"/>
</dbReference>
<evidence type="ECO:0008006" key="8">
    <source>
        <dbReference type="Google" id="ProtNLM"/>
    </source>
</evidence>
<proteinExistence type="predicted"/>
<protein>
    <recommendedName>
        <fullName evidence="8">Transmembrane protein 184C</fullName>
    </recommendedName>
</protein>